<keyword evidence="3" id="KW-1185">Reference proteome</keyword>
<dbReference type="RefSeq" id="WP_006969839.1">
    <property type="nucleotide sequence ID" value="NZ_ABCS01000006.1"/>
</dbReference>
<dbReference type="AlphaFoldDB" id="A6FZE0"/>
<evidence type="ECO:0000313" key="2">
    <source>
        <dbReference type="EMBL" id="EDM81024.1"/>
    </source>
</evidence>
<keyword evidence="1" id="KW-0472">Membrane</keyword>
<evidence type="ECO:0000313" key="3">
    <source>
        <dbReference type="Proteomes" id="UP000005801"/>
    </source>
</evidence>
<protein>
    <submittedName>
        <fullName evidence="2">Uncharacterized protein</fullName>
    </submittedName>
</protein>
<dbReference type="Proteomes" id="UP000005801">
    <property type="component" value="Unassembled WGS sequence"/>
</dbReference>
<name>A6FZE0_9BACT</name>
<sequence length="196" mass="20584">MTSSSPVMPQPDASPDAAIAAVLVSSAGYEIVATPGWAWVYDRRTRGPAIAAAVSGGITFIVGMNALIFVILALTGQPIAPWPVLAVELGLAALAGGICRAALKLRRDRAEAPREQLSPLVQIDRDHGMVLDGRGQALAPAAQVQAYRAMRIDSSAPSLMIRFPDNRRMEVARGSLFGGGLEPAKGALRELGFSVQ</sequence>
<organism evidence="2 3">
    <name type="scientific">Plesiocystis pacifica SIR-1</name>
    <dbReference type="NCBI Taxonomy" id="391625"/>
    <lineage>
        <taxon>Bacteria</taxon>
        <taxon>Pseudomonadati</taxon>
        <taxon>Myxococcota</taxon>
        <taxon>Polyangia</taxon>
        <taxon>Nannocystales</taxon>
        <taxon>Nannocystaceae</taxon>
        <taxon>Plesiocystis</taxon>
    </lineage>
</organism>
<dbReference type="OrthoDB" id="9872864at2"/>
<evidence type="ECO:0000256" key="1">
    <source>
        <dbReference type="SAM" id="Phobius"/>
    </source>
</evidence>
<feature type="transmembrane region" description="Helical" evidence="1">
    <location>
        <begin position="80"/>
        <end position="103"/>
    </location>
</feature>
<proteinExistence type="predicted"/>
<keyword evidence="1" id="KW-0812">Transmembrane</keyword>
<comment type="caution">
    <text evidence="2">The sequence shown here is derived from an EMBL/GenBank/DDBJ whole genome shotgun (WGS) entry which is preliminary data.</text>
</comment>
<dbReference type="STRING" id="391625.PPSIR1_25631"/>
<accession>A6FZE0</accession>
<reference evidence="2 3" key="1">
    <citation type="submission" date="2007-06" db="EMBL/GenBank/DDBJ databases">
        <authorList>
            <person name="Shimkets L."/>
            <person name="Ferriera S."/>
            <person name="Johnson J."/>
            <person name="Kravitz S."/>
            <person name="Beeson K."/>
            <person name="Sutton G."/>
            <person name="Rogers Y.-H."/>
            <person name="Friedman R."/>
            <person name="Frazier M."/>
            <person name="Venter J.C."/>
        </authorList>
    </citation>
    <scope>NUCLEOTIDE SEQUENCE [LARGE SCALE GENOMIC DNA]</scope>
    <source>
        <strain evidence="2 3">SIR-1</strain>
    </source>
</reference>
<dbReference type="EMBL" id="ABCS01000006">
    <property type="protein sequence ID" value="EDM81024.1"/>
    <property type="molecule type" value="Genomic_DNA"/>
</dbReference>
<gene>
    <name evidence="2" type="ORF">PPSIR1_25631</name>
</gene>
<feature type="transmembrane region" description="Helical" evidence="1">
    <location>
        <begin position="52"/>
        <end position="74"/>
    </location>
</feature>
<keyword evidence="1" id="KW-1133">Transmembrane helix</keyword>
<feature type="transmembrane region" description="Helical" evidence="1">
    <location>
        <begin position="17"/>
        <end position="40"/>
    </location>
</feature>